<organism evidence="2 3">
    <name type="scientific">Symbiodinium pilosum</name>
    <name type="common">Dinoflagellate</name>
    <dbReference type="NCBI Taxonomy" id="2952"/>
    <lineage>
        <taxon>Eukaryota</taxon>
        <taxon>Sar</taxon>
        <taxon>Alveolata</taxon>
        <taxon>Dinophyceae</taxon>
        <taxon>Suessiales</taxon>
        <taxon>Symbiodiniaceae</taxon>
        <taxon>Symbiodinium</taxon>
    </lineage>
</organism>
<evidence type="ECO:0000313" key="3">
    <source>
        <dbReference type="Proteomes" id="UP000649617"/>
    </source>
</evidence>
<gene>
    <name evidence="2" type="ORF">SPIL2461_LOCUS5089</name>
</gene>
<feature type="compositionally biased region" description="Low complexity" evidence="1">
    <location>
        <begin position="29"/>
        <end position="42"/>
    </location>
</feature>
<proteinExistence type="predicted"/>
<evidence type="ECO:0000256" key="1">
    <source>
        <dbReference type="SAM" id="MobiDB-lite"/>
    </source>
</evidence>
<feature type="region of interest" description="Disordered" evidence="1">
    <location>
        <begin position="26"/>
        <end position="63"/>
    </location>
</feature>
<keyword evidence="3" id="KW-1185">Reference proteome</keyword>
<comment type="caution">
    <text evidence="2">The sequence shown here is derived from an EMBL/GenBank/DDBJ whole genome shotgun (WGS) entry which is preliminary data.</text>
</comment>
<dbReference type="AlphaFoldDB" id="A0A812LYY8"/>
<evidence type="ECO:0000313" key="2">
    <source>
        <dbReference type="EMBL" id="CAE7254959.1"/>
    </source>
</evidence>
<protein>
    <submittedName>
        <fullName evidence="2">Uncharacterized protein</fullName>
    </submittedName>
</protein>
<reference evidence="2" key="1">
    <citation type="submission" date="2021-02" db="EMBL/GenBank/DDBJ databases">
        <authorList>
            <person name="Dougan E. K."/>
            <person name="Rhodes N."/>
            <person name="Thang M."/>
            <person name="Chan C."/>
        </authorList>
    </citation>
    <scope>NUCLEOTIDE SEQUENCE</scope>
</reference>
<sequence>MGRRHCADHGVLLRRGVTAAIRSPRGLRRSGCCRSNSSNPPSGQLPARARHSTPRFEASKLPL</sequence>
<dbReference type="Proteomes" id="UP000649617">
    <property type="component" value="Unassembled WGS sequence"/>
</dbReference>
<name>A0A812LYY8_SYMPI</name>
<accession>A0A812LYY8</accession>
<dbReference type="EMBL" id="CAJNIZ010007080">
    <property type="protein sequence ID" value="CAE7254959.1"/>
    <property type="molecule type" value="Genomic_DNA"/>
</dbReference>